<evidence type="ECO:0000313" key="3">
    <source>
        <dbReference type="Proteomes" id="UP000595437"/>
    </source>
</evidence>
<dbReference type="EMBL" id="CP045910">
    <property type="protein sequence ID" value="QQP31525.1"/>
    <property type="molecule type" value="Genomic_DNA"/>
</dbReference>
<name>A0A7T8GKZ4_CALRO</name>
<sequence length="97" mass="10832">MRCRSARSSIPGLIRVSSSSEPGRQVAQFFNTAARWFSYSFRREMESMLGGLKGEVIRENLFGEGTQDGDAEAGVEDLVRKRRVTGEESSHRYGISV</sequence>
<dbReference type="EMBL" id="CP045910">
    <property type="protein sequence ID" value="QQP31352.1"/>
    <property type="molecule type" value="Genomic_DNA"/>
</dbReference>
<proteinExistence type="predicted"/>
<reference evidence="2" key="2">
    <citation type="journal article" name="Sci. Data">
        <title>Chromosome-scale genome assembly of the sea louse Caligus rogercresseyi by SMRT sequencing and Hi-C analysis.</title>
        <authorList>
            <person name="Gallardo-Escarate C."/>
            <person name="Valenzuela-Munoz V."/>
            <person name="Nunez-Acuna G."/>
            <person name="Valenzuela-Miranda D."/>
            <person name="Goncalves A.T."/>
            <person name="Escobar-Sepulveda H."/>
            <person name="Liachko I."/>
            <person name="Nelson B."/>
            <person name="Roberts S."/>
            <person name="Warren W."/>
        </authorList>
    </citation>
    <scope>NUCLEOTIDE SEQUENCE</scope>
    <source>
        <tissue evidence="2">Whole tissue</tissue>
    </source>
</reference>
<organism evidence="2 3">
    <name type="scientific">Caligus rogercresseyi</name>
    <name type="common">Sea louse</name>
    <dbReference type="NCBI Taxonomy" id="217165"/>
    <lineage>
        <taxon>Eukaryota</taxon>
        <taxon>Metazoa</taxon>
        <taxon>Ecdysozoa</taxon>
        <taxon>Arthropoda</taxon>
        <taxon>Crustacea</taxon>
        <taxon>Multicrustacea</taxon>
        <taxon>Hexanauplia</taxon>
        <taxon>Copepoda</taxon>
        <taxon>Siphonostomatoida</taxon>
        <taxon>Caligidae</taxon>
        <taxon>Caligus</taxon>
    </lineage>
</organism>
<evidence type="ECO:0000313" key="1">
    <source>
        <dbReference type="EMBL" id="QQP31352.1"/>
    </source>
</evidence>
<dbReference type="Proteomes" id="UP000595437">
    <property type="component" value="Chromosome 21"/>
</dbReference>
<accession>A0A7T8GKZ4</accession>
<keyword evidence="3" id="KW-1185">Reference proteome</keyword>
<reference evidence="3" key="1">
    <citation type="submission" date="2021-01" db="EMBL/GenBank/DDBJ databases">
        <title>Caligus Genome Assembly.</title>
        <authorList>
            <person name="Gallardo-Escarate C."/>
        </authorList>
    </citation>
    <scope>NUCLEOTIDE SEQUENCE [LARGE SCALE GENOMIC DNA]</scope>
</reference>
<gene>
    <name evidence="1" type="ORF">FKW44_024923</name>
    <name evidence="2" type="ORF">FKW44_025146</name>
</gene>
<protein>
    <submittedName>
        <fullName evidence="2">Uncharacterized protein</fullName>
    </submittedName>
</protein>
<dbReference type="AlphaFoldDB" id="A0A7T8GKZ4"/>
<evidence type="ECO:0000313" key="2">
    <source>
        <dbReference type="EMBL" id="QQP31525.1"/>
    </source>
</evidence>